<dbReference type="Pfam" id="PF18149">
    <property type="entry name" value="Helicase_PWI"/>
    <property type="match status" value="1"/>
</dbReference>
<reference evidence="3" key="5">
    <citation type="submission" date="2015-06" db="UniProtKB">
        <authorList>
            <consortium name="EnsemblFungi"/>
        </authorList>
    </citation>
    <scope>IDENTIFICATION</scope>
    <source>
        <strain evidence="3">ATCC 64411</strain>
    </source>
</reference>
<dbReference type="EMBL" id="GL876967">
    <property type="protein sequence ID" value="KLU84404.1"/>
    <property type="molecule type" value="Genomic_DNA"/>
</dbReference>
<accession>A0A0C4DU13</accession>
<evidence type="ECO:0000259" key="1">
    <source>
        <dbReference type="Pfam" id="PF18149"/>
    </source>
</evidence>
<reference evidence="3" key="4">
    <citation type="journal article" date="2015" name="G3 (Bethesda)">
        <title>Genome sequences of three phytopathogenic species of the Magnaporthaceae family of fungi.</title>
        <authorList>
            <person name="Okagaki L.H."/>
            <person name="Nunes C.C."/>
            <person name="Sailsbery J."/>
            <person name="Clay B."/>
            <person name="Brown D."/>
            <person name="John T."/>
            <person name="Oh Y."/>
            <person name="Young N."/>
            <person name="Fitzgerald M."/>
            <person name="Haas B.J."/>
            <person name="Zeng Q."/>
            <person name="Young S."/>
            <person name="Adiconis X."/>
            <person name="Fan L."/>
            <person name="Levin J.Z."/>
            <person name="Mitchell T.K."/>
            <person name="Okubara P.A."/>
            <person name="Farman M.L."/>
            <person name="Kohn L.M."/>
            <person name="Birren B."/>
            <person name="Ma L.-J."/>
            <person name="Dean R.A."/>
        </authorList>
    </citation>
    <scope>NUCLEOTIDE SEQUENCE</scope>
    <source>
        <strain evidence="3">ATCC 64411 / 73-15</strain>
    </source>
</reference>
<feature type="domain" description="Brr2 N-terminal helicase PWI" evidence="1">
    <location>
        <begin position="2"/>
        <end position="45"/>
    </location>
</feature>
<keyword evidence="4" id="KW-1185">Reference proteome</keyword>
<evidence type="ECO:0000313" key="4">
    <source>
        <dbReference type="Proteomes" id="UP000011715"/>
    </source>
</evidence>
<dbReference type="EMBL" id="ADBL01000824">
    <property type="status" value="NOT_ANNOTATED_CDS"/>
    <property type="molecule type" value="Genomic_DNA"/>
</dbReference>
<organism evidence="3 4">
    <name type="scientific">Magnaporthiopsis poae (strain ATCC 64411 / 73-15)</name>
    <name type="common">Kentucky bluegrass fungus</name>
    <name type="synonym">Magnaporthe poae</name>
    <dbReference type="NCBI Taxonomy" id="644358"/>
    <lineage>
        <taxon>Eukaryota</taxon>
        <taxon>Fungi</taxon>
        <taxon>Dikarya</taxon>
        <taxon>Ascomycota</taxon>
        <taxon>Pezizomycotina</taxon>
        <taxon>Sordariomycetes</taxon>
        <taxon>Sordariomycetidae</taxon>
        <taxon>Magnaporthales</taxon>
        <taxon>Magnaporthaceae</taxon>
        <taxon>Magnaporthiopsis</taxon>
    </lineage>
</organism>
<dbReference type="InterPro" id="IPR041094">
    <property type="entry name" value="Brr2_helicase_PWI"/>
</dbReference>
<sequence length="122" mass="14123">MQKLIENREKVVWLTRLAKTENNEERISTERKMASEGLRWILDELHGKTGDEQETRARDQDGYRPYQASLDAAKPANAGQHEGGLFLWLQPKKLINLENLVFDQGNYEDPTAPHRLKAKPRL</sequence>
<dbReference type="OrthoDB" id="10577220at2759"/>
<protein>
    <recommendedName>
        <fullName evidence="1">Brr2 N-terminal helicase PWI domain-containing protein</fullName>
    </recommendedName>
</protein>
<evidence type="ECO:0000313" key="2">
    <source>
        <dbReference type="EMBL" id="KLU84404.1"/>
    </source>
</evidence>
<dbReference type="AlphaFoldDB" id="A0A0C4DU13"/>
<dbReference type="EnsemblFungi" id="MAPG_03447T0">
    <property type="protein sequence ID" value="MAPG_03447T0"/>
    <property type="gene ID" value="MAPG_03447"/>
</dbReference>
<name>A0A0C4DU13_MAGP6</name>
<proteinExistence type="predicted"/>
<evidence type="ECO:0000313" key="3">
    <source>
        <dbReference type="EnsemblFungi" id="MAPG_03447T0"/>
    </source>
</evidence>
<gene>
    <name evidence="2" type="ORF">MAPG_03447</name>
</gene>
<dbReference type="Proteomes" id="UP000011715">
    <property type="component" value="Unassembled WGS sequence"/>
</dbReference>
<dbReference type="VEuPathDB" id="FungiDB:MAPG_03447"/>
<reference evidence="2" key="3">
    <citation type="submission" date="2011-03" db="EMBL/GenBank/DDBJ databases">
        <title>Annotation of Magnaporthe poae ATCC 64411.</title>
        <authorList>
            <person name="Ma L.-J."/>
            <person name="Dead R."/>
            <person name="Young S.K."/>
            <person name="Zeng Q."/>
            <person name="Gargeya S."/>
            <person name="Fitzgerald M."/>
            <person name="Haas B."/>
            <person name="Abouelleil A."/>
            <person name="Alvarado L."/>
            <person name="Arachchi H.M."/>
            <person name="Berlin A."/>
            <person name="Brown A."/>
            <person name="Chapman S.B."/>
            <person name="Chen Z."/>
            <person name="Dunbar C."/>
            <person name="Freedman E."/>
            <person name="Gearin G."/>
            <person name="Gellesch M."/>
            <person name="Goldberg J."/>
            <person name="Griggs A."/>
            <person name="Gujja S."/>
            <person name="Heiman D."/>
            <person name="Howarth C."/>
            <person name="Larson L."/>
            <person name="Lui A."/>
            <person name="MacDonald P.J.P."/>
            <person name="Mehta T."/>
            <person name="Montmayeur A."/>
            <person name="Murphy C."/>
            <person name="Neiman D."/>
            <person name="Pearson M."/>
            <person name="Priest M."/>
            <person name="Roberts A."/>
            <person name="Saif S."/>
            <person name="Shea T."/>
            <person name="Shenoy N."/>
            <person name="Sisk P."/>
            <person name="Stolte C."/>
            <person name="Sykes S."/>
            <person name="Yandava C."/>
            <person name="Wortman J."/>
            <person name="Nusbaum C."/>
            <person name="Birren B."/>
        </authorList>
    </citation>
    <scope>NUCLEOTIDE SEQUENCE</scope>
    <source>
        <strain evidence="2">ATCC 64411</strain>
    </source>
</reference>
<reference evidence="2" key="2">
    <citation type="submission" date="2010-05" db="EMBL/GenBank/DDBJ databases">
        <title>The Genome Sequence of Magnaporthe poae strain ATCC 64411.</title>
        <authorList>
            <consortium name="The Broad Institute Genome Sequencing Platform"/>
            <consortium name="Broad Institute Genome Sequencing Center for Infectious Disease"/>
            <person name="Ma L.-J."/>
            <person name="Dead R."/>
            <person name="Young S."/>
            <person name="Zeng Q."/>
            <person name="Koehrsen M."/>
            <person name="Alvarado L."/>
            <person name="Berlin A."/>
            <person name="Chapman S.B."/>
            <person name="Chen Z."/>
            <person name="Freedman E."/>
            <person name="Gellesch M."/>
            <person name="Goldberg J."/>
            <person name="Griggs A."/>
            <person name="Gujja S."/>
            <person name="Heilman E.R."/>
            <person name="Heiman D."/>
            <person name="Hepburn T."/>
            <person name="Howarth C."/>
            <person name="Jen D."/>
            <person name="Larson L."/>
            <person name="Mehta T."/>
            <person name="Neiman D."/>
            <person name="Pearson M."/>
            <person name="Roberts A."/>
            <person name="Saif S."/>
            <person name="Shea T."/>
            <person name="Shenoy N."/>
            <person name="Sisk P."/>
            <person name="Stolte C."/>
            <person name="Sykes S."/>
            <person name="Walk T."/>
            <person name="White J."/>
            <person name="Yandava C."/>
            <person name="Haas B."/>
            <person name="Nusbaum C."/>
            <person name="Birren B."/>
        </authorList>
    </citation>
    <scope>NUCLEOTIDE SEQUENCE</scope>
    <source>
        <strain evidence="2">ATCC 64411</strain>
    </source>
</reference>
<reference evidence="4" key="1">
    <citation type="submission" date="2010-05" db="EMBL/GenBank/DDBJ databases">
        <title>The genome sequence of Magnaporthe poae strain ATCC 64411.</title>
        <authorList>
            <person name="Ma L.-J."/>
            <person name="Dead R."/>
            <person name="Young S."/>
            <person name="Zeng Q."/>
            <person name="Koehrsen M."/>
            <person name="Alvarado L."/>
            <person name="Berlin A."/>
            <person name="Chapman S.B."/>
            <person name="Chen Z."/>
            <person name="Freedman E."/>
            <person name="Gellesch M."/>
            <person name="Goldberg J."/>
            <person name="Griggs A."/>
            <person name="Gujja S."/>
            <person name="Heilman E.R."/>
            <person name="Heiman D."/>
            <person name="Hepburn T."/>
            <person name="Howarth C."/>
            <person name="Jen D."/>
            <person name="Larson L."/>
            <person name="Mehta T."/>
            <person name="Neiman D."/>
            <person name="Pearson M."/>
            <person name="Roberts A."/>
            <person name="Saif S."/>
            <person name="Shea T."/>
            <person name="Shenoy N."/>
            <person name="Sisk P."/>
            <person name="Stolte C."/>
            <person name="Sykes S."/>
            <person name="Walk T."/>
            <person name="White J."/>
            <person name="Yandava C."/>
            <person name="Haas B."/>
            <person name="Nusbaum C."/>
            <person name="Birren B."/>
        </authorList>
    </citation>
    <scope>NUCLEOTIDE SEQUENCE [LARGE SCALE GENOMIC DNA]</scope>
    <source>
        <strain evidence="4">ATCC 64411 / 73-15</strain>
    </source>
</reference>
<dbReference type="eggNOG" id="KOG0952">
    <property type="taxonomic scope" value="Eukaryota"/>
</dbReference>
<dbReference type="STRING" id="644358.A0A0C4DU13"/>